<accession>A0A401FRJ5</accession>
<dbReference type="Proteomes" id="UP000288096">
    <property type="component" value="Unassembled WGS sequence"/>
</dbReference>
<gene>
    <name evidence="1" type="ORF">DENIS_0531</name>
</gene>
<dbReference type="RefSeq" id="WP_124327093.1">
    <property type="nucleotide sequence ID" value="NZ_BEXT01000001.1"/>
</dbReference>
<reference evidence="2" key="2">
    <citation type="submission" date="2019-01" db="EMBL/GenBank/DDBJ databases">
        <title>Genome sequence of Desulfonema ishimotonii strain Tokyo 01.</title>
        <authorList>
            <person name="Fukui M."/>
        </authorList>
    </citation>
    <scope>NUCLEOTIDE SEQUENCE [LARGE SCALE GENOMIC DNA]</scope>
    <source>
        <strain evidence="2">Tokyo 01</strain>
    </source>
</reference>
<evidence type="ECO:0000313" key="2">
    <source>
        <dbReference type="Proteomes" id="UP000288096"/>
    </source>
</evidence>
<evidence type="ECO:0000313" key="1">
    <source>
        <dbReference type="EMBL" id="GBC59592.1"/>
    </source>
</evidence>
<dbReference type="EMBL" id="BEXT01000001">
    <property type="protein sequence ID" value="GBC59592.1"/>
    <property type="molecule type" value="Genomic_DNA"/>
</dbReference>
<protein>
    <recommendedName>
        <fullName evidence="3">Alginate export domain-containing protein</fullName>
    </recommendedName>
</protein>
<dbReference type="OrthoDB" id="5289878at2"/>
<reference evidence="2" key="1">
    <citation type="submission" date="2017-11" db="EMBL/GenBank/DDBJ databases">
        <authorList>
            <person name="Watanabe M."/>
            <person name="Kojima H."/>
        </authorList>
    </citation>
    <scope>NUCLEOTIDE SEQUENCE [LARGE SCALE GENOMIC DNA]</scope>
    <source>
        <strain evidence="2">Tokyo 01</strain>
    </source>
</reference>
<evidence type="ECO:0008006" key="3">
    <source>
        <dbReference type="Google" id="ProtNLM"/>
    </source>
</evidence>
<dbReference type="AlphaFoldDB" id="A0A401FRJ5"/>
<comment type="caution">
    <text evidence="1">The sequence shown here is derived from an EMBL/GenBank/DDBJ whole genome shotgun (WGS) entry which is preliminary data.</text>
</comment>
<organism evidence="1 2">
    <name type="scientific">Desulfonema ishimotonii</name>
    <dbReference type="NCBI Taxonomy" id="45657"/>
    <lineage>
        <taxon>Bacteria</taxon>
        <taxon>Pseudomonadati</taxon>
        <taxon>Thermodesulfobacteriota</taxon>
        <taxon>Desulfobacteria</taxon>
        <taxon>Desulfobacterales</taxon>
        <taxon>Desulfococcaceae</taxon>
        <taxon>Desulfonema</taxon>
    </lineage>
</organism>
<name>A0A401FRJ5_9BACT</name>
<sequence>MFCFLPSESGAAENLYTALSPEWGGHLRFRGNVTWQAEDSLYQPVGTGAYYDASGEFRLKNKLFLGQWGVLETHYEAVLAGGDTRRKGRELAALSDGMLTGELQLTGVRPINDDRRFMDLTGVIDESDSYALYHRLDRLSLTLNPEWGNIRIGRQALTWGNGMLFNPMDLFNPFSPTDIVRDYKVGDDMVTAQFSVDSVGSFQFLYIPRRNPENSDVEWDSSALAGKLRFSGGTTEFDIAVGRNYENYVIGLGSAGYIGNAAWRADAVWTFLPAESDRTGYAAFVANLDYSWIWWQKNFYGVAELYYNGLGEDAYADALSDPDLTAALERGEIFALGKLYLAGQFNVELHPLFNFYLTAITNFRDPSGVLQPRCVWSVTENTEAILGGISVTADRIRNTADSGFPARIFPQHRATAFISG</sequence>
<proteinExistence type="predicted"/>
<keyword evidence="2" id="KW-1185">Reference proteome</keyword>